<evidence type="ECO:0000313" key="3">
    <source>
        <dbReference type="EMBL" id="RBP85979.1"/>
    </source>
</evidence>
<dbReference type="OrthoDB" id="9780211at2"/>
<dbReference type="Proteomes" id="UP000252731">
    <property type="component" value="Unassembled WGS sequence"/>
</dbReference>
<evidence type="ECO:0000256" key="1">
    <source>
        <dbReference type="ARBA" id="ARBA00035885"/>
    </source>
</evidence>
<dbReference type="InterPro" id="IPR002589">
    <property type="entry name" value="Macro_dom"/>
</dbReference>
<proteinExistence type="predicted"/>
<comment type="caution">
    <text evidence="3">The sequence shown here is derived from an EMBL/GenBank/DDBJ whole genome shotgun (WGS) entry which is preliminary data.</text>
</comment>
<evidence type="ECO:0000259" key="2">
    <source>
        <dbReference type="PROSITE" id="PS51154"/>
    </source>
</evidence>
<comment type="catalytic activity">
    <reaction evidence="1">
        <text>an N-(ADP-alpha-D-ribosyl)-thymidine in DNA + H2O = a thymidine in DNA + ADP-D-ribose</text>
        <dbReference type="Rhea" id="RHEA:71655"/>
        <dbReference type="Rhea" id="RHEA-COMP:13556"/>
        <dbReference type="Rhea" id="RHEA-COMP:18051"/>
        <dbReference type="ChEBI" id="CHEBI:15377"/>
        <dbReference type="ChEBI" id="CHEBI:57967"/>
        <dbReference type="ChEBI" id="CHEBI:137386"/>
        <dbReference type="ChEBI" id="CHEBI:191199"/>
    </reaction>
    <physiologicalReaction direction="left-to-right" evidence="1">
        <dbReference type="Rhea" id="RHEA:71656"/>
    </physiologicalReaction>
</comment>
<dbReference type="InterPro" id="IPR043472">
    <property type="entry name" value="Macro_dom-like"/>
</dbReference>
<evidence type="ECO:0000313" key="4">
    <source>
        <dbReference type="Proteomes" id="UP000252731"/>
    </source>
</evidence>
<dbReference type="EMBL" id="QNSF01000036">
    <property type="protein sequence ID" value="RBP85979.1"/>
    <property type="molecule type" value="Genomic_DNA"/>
</dbReference>
<gene>
    <name evidence="3" type="ORF">DFO70_13611</name>
</gene>
<dbReference type="RefSeq" id="WP_113885755.1">
    <property type="nucleotide sequence ID" value="NZ_QNSF01000036.1"/>
</dbReference>
<dbReference type="PANTHER" id="PTHR12521">
    <property type="entry name" value="PROTEIN C6ORF130"/>
    <property type="match status" value="1"/>
</dbReference>
<dbReference type="SUPFAM" id="SSF52949">
    <property type="entry name" value="Macro domain-like"/>
    <property type="match status" value="1"/>
</dbReference>
<organism evidence="3 4">
    <name type="scientific">Cytobacillus firmus</name>
    <name type="common">Bacillus firmus</name>
    <dbReference type="NCBI Taxonomy" id="1399"/>
    <lineage>
        <taxon>Bacteria</taxon>
        <taxon>Bacillati</taxon>
        <taxon>Bacillota</taxon>
        <taxon>Bacilli</taxon>
        <taxon>Bacillales</taxon>
        <taxon>Bacillaceae</taxon>
        <taxon>Cytobacillus</taxon>
    </lineage>
</organism>
<protein>
    <submittedName>
        <fullName evidence="3">O-acetyl-ADP-ribose deacetylase (Regulator of RNase III)</fullName>
    </submittedName>
</protein>
<reference evidence="3 4" key="1">
    <citation type="submission" date="2018-06" db="EMBL/GenBank/DDBJ databases">
        <title>Freshwater and sediment microbial communities from various areas in North America, analyzing microbe dynamics in response to fracking.</title>
        <authorList>
            <person name="Lamendella R."/>
        </authorList>
    </citation>
    <scope>NUCLEOTIDE SEQUENCE [LARGE SCALE GENOMIC DNA]</scope>
    <source>
        <strain evidence="3 4">14_TX</strain>
    </source>
</reference>
<dbReference type="Gene3D" id="3.40.220.10">
    <property type="entry name" value="Leucine Aminopeptidase, subunit E, domain 1"/>
    <property type="match status" value="1"/>
</dbReference>
<dbReference type="AlphaFoldDB" id="A0A366JHP9"/>
<dbReference type="Pfam" id="PF01661">
    <property type="entry name" value="Macro"/>
    <property type="match status" value="1"/>
</dbReference>
<dbReference type="GO" id="GO:0140291">
    <property type="term" value="P:peptidyl-glutamate ADP-deribosylation"/>
    <property type="evidence" value="ECO:0007669"/>
    <property type="project" value="TreeGrafter"/>
</dbReference>
<accession>A0A366JHP9</accession>
<dbReference type="PANTHER" id="PTHR12521:SF0">
    <property type="entry name" value="ADP-RIBOSE GLYCOHYDROLASE OARD1"/>
    <property type="match status" value="1"/>
</dbReference>
<dbReference type="CDD" id="cd02901">
    <property type="entry name" value="Macro_Poa1p-like"/>
    <property type="match status" value="1"/>
</dbReference>
<dbReference type="InterPro" id="IPR050892">
    <property type="entry name" value="ADP-ribose_metab_enzymes"/>
</dbReference>
<dbReference type="PROSITE" id="PS51154">
    <property type="entry name" value="MACRO"/>
    <property type="match status" value="1"/>
</dbReference>
<name>A0A366JHP9_CYTFI</name>
<sequence>MVLHFVKGNLLSADTEALVNTVNTVGVMGKGIALQFKQAFPDNFKEYKKACNKGMVSPGKMFIYENHSLSNPKYIINFPTKRHWKSMSKMQDIKDGLKAFREDLINLNIKSVSLPPLGCGNGGLEWSEVKPLITSSLEDLHDVDIYIYEPTGSPEPEKIPIRTNKPKMTKARALLILLMEQYTVPGYKLSLLEIQKLAYLLQEVGEPLKLNYVKYTYGPYAENLNHVLIRLDGHFIRGYGDRNRHSQISLSADAPTLARKFIENDEESIKRLQKVKELISGFETPYGMELISSVHWANKHGHIPLNQPSKIVEFVQQWNERKKLIFKESHILKTINHLKSSI</sequence>
<feature type="domain" description="Macro" evidence="2">
    <location>
        <begin position="1"/>
        <end position="156"/>
    </location>
</feature>
<keyword evidence="4" id="KW-1185">Reference proteome</keyword>
<dbReference type="SMART" id="SM00506">
    <property type="entry name" value="A1pp"/>
    <property type="match status" value="1"/>
</dbReference>